<evidence type="ECO:0000256" key="1">
    <source>
        <dbReference type="ARBA" id="ARBA00005964"/>
    </source>
</evidence>
<evidence type="ECO:0000259" key="5">
    <source>
        <dbReference type="Pfam" id="PF00135"/>
    </source>
</evidence>
<comment type="caution">
    <text evidence="6">The sequence shown here is derived from an EMBL/GenBank/DDBJ whole genome shotgun (WGS) entry which is preliminary data.</text>
</comment>
<dbReference type="SUPFAM" id="SSF53474">
    <property type="entry name" value="alpha/beta-Hydrolases"/>
    <property type="match status" value="1"/>
</dbReference>
<comment type="similarity">
    <text evidence="1 3">Belongs to the type-B carboxylesterase/lipase family.</text>
</comment>
<name>A0A2P5HSV8_DIAHE</name>
<keyword evidence="4" id="KW-0472">Membrane</keyword>
<evidence type="ECO:0000313" key="6">
    <source>
        <dbReference type="EMBL" id="POS73342.1"/>
    </source>
</evidence>
<dbReference type="OrthoDB" id="408631at2759"/>
<sequence length="558" mass="58630">MRAATLLTILAGRVVVVTAQDSPTVKTTNGTVQGARCPSNNVNSFLGIPYARPPVGDLRFAPPQPYDQTYDNLQATQPPPACIQFNVAFTERGPQSEDCLFVDVWAPADANPDSKLPVKVWLYGGGNQAGGISNPTYDGCTASEKVIQVSINYRAGPLGFLALDSLGLQGNQGIQDQLLGLQWVQENLGAFGGDTKRVMLFGQSAGAADTFIISSLPQAPSLISSAIMQSGSGNQLPTTSDVQNATESFVKALGCGLDDIACLRAASVSAINSSNGASGSSLPTIIVDGTIIPAQPLEAGAKVPAVAGSTTDEGTLFILSQYQTRVLTLNSTDYDGFLTGRFGPLAQRVNETYPLSKYTGTSGGAVLEAMSAVMTHAQFRCPTRRFVQKASQDGVPVWTYSFNHTISCPWYSVIPSYALGLLASTHTAEIPFVFNGTTNMPKPNGTCSLSAGEVALAAKMLGAWDSMATNANPGSDWPQYNSSGSAGLNVVGDDFTTGTVDYSMCDFWDEIQASTTNGTSSGSAKSMQASIAAWNWYQGGLCTLTVMTGLVLVPFWAL</sequence>
<dbReference type="InterPro" id="IPR002018">
    <property type="entry name" value="CarbesteraseB"/>
</dbReference>
<evidence type="ECO:0000256" key="3">
    <source>
        <dbReference type="RuleBase" id="RU361235"/>
    </source>
</evidence>
<evidence type="ECO:0000313" key="7">
    <source>
        <dbReference type="Proteomes" id="UP000094444"/>
    </source>
</evidence>
<dbReference type="AlphaFoldDB" id="A0A2P5HSV8"/>
<dbReference type="InterPro" id="IPR019819">
    <property type="entry name" value="Carboxylesterase_B_CS"/>
</dbReference>
<dbReference type="PANTHER" id="PTHR43918:SF4">
    <property type="entry name" value="CARBOXYLIC ESTER HYDROLASE"/>
    <property type="match status" value="1"/>
</dbReference>
<keyword evidence="4" id="KW-1133">Transmembrane helix</keyword>
<dbReference type="EMBL" id="MAVT02000816">
    <property type="protein sequence ID" value="POS73342.1"/>
    <property type="molecule type" value="Genomic_DNA"/>
</dbReference>
<keyword evidence="4" id="KW-0812">Transmembrane</keyword>
<feature type="signal peptide" evidence="3">
    <location>
        <begin position="1"/>
        <end position="19"/>
    </location>
</feature>
<dbReference type="Gene3D" id="3.40.50.1820">
    <property type="entry name" value="alpha/beta hydrolase"/>
    <property type="match status" value="1"/>
</dbReference>
<protein>
    <recommendedName>
        <fullName evidence="3">Carboxylic ester hydrolase</fullName>
        <ecNumber evidence="3">3.1.1.-</ecNumber>
    </recommendedName>
</protein>
<dbReference type="GO" id="GO:0052689">
    <property type="term" value="F:carboxylic ester hydrolase activity"/>
    <property type="evidence" value="ECO:0007669"/>
    <property type="project" value="TreeGrafter"/>
</dbReference>
<evidence type="ECO:0000256" key="4">
    <source>
        <dbReference type="SAM" id="Phobius"/>
    </source>
</evidence>
<reference evidence="6" key="1">
    <citation type="submission" date="2017-09" db="EMBL/GenBank/DDBJ databases">
        <title>Polyketide synthases of a Diaporthe helianthi virulent isolate.</title>
        <authorList>
            <person name="Baroncelli R."/>
        </authorList>
    </citation>
    <scope>NUCLEOTIDE SEQUENCE [LARGE SCALE GENOMIC DNA]</scope>
    <source>
        <strain evidence="6">7/96</strain>
    </source>
</reference>
<dbReference type="InParanoid" id="A0A2P5HSV8"/>
<dbReference type="InterPro" id="IPR029058">
    <property type="entry name" value="AB_hydrolase_fold"/>
</dbReference>
<dbReference type="STRING" id="158607.A0A2P5HSV8"/>
<dbReference type="Proteomes" id="UP000094444">
    <property type="component" value="Unassembled WGS sequence"/>
</dbReference>
<dbReference type="PROSITE" id="PS00122">
    <property type="entry name" value="CARBOXYLESTERASE_B_1"/>
    <property type="match status" value="1"/>
</dbReference>
<keyword evidence="2 3" id="KW-0378">Hydrolase</keyword>
<accession>A0A2P5HSV8</accession>
<keyword evidence="7" id="KW-1185">Reference proteome</keyword>
<feature type="chain" id="PRO_5015021407" description="Carboxylic ester hydrolase" evidence="3">
    <location>
        <begin position="20"/>
        <end position="558"/>
    </location>
</feature>
<dbReference type="PROSITE" id="PS00941">
    <property type="entry name" value="CARBOXYLESTERASE_B_2"/>
    <property type="match status" value="1"/>
</dbReference>
<gene>
    <name evidence="6" type="ORF">DHEL01_v208251</name>
</gene>
<organism evidence="6 7">
    <name type="scientific">Diaporthe helianthi</name>
    <dbReference type="NCBI Taxonomy" id="158607"/>
    <lineage>
        <taxon>Eukaryota</taxon>
        <taxon>Fungi</taxon>
        <taxon>Dikarya</taxon>
        <taxon>Ascomycota</taxon>
        <taxon>Pezizomycotina</taxon>
        <taxon>Sordariomycetes</taxon>
        <taxon>Sordariomycetidae</taxon>
        <taxon>Diaporthales</taxon>
        <taxon>Diaporthaceae</taxon>
        <taxon>Diaporthe</taxon>
    </lineage>
</organism>
<feature type="transmembrane region" description="Helical" evidence="4">
    <location>
        <begin position="536"/>
        <end position="557"/>
    </location>
</feature>
<feature type="domain" description="Carboxylesterase type B" evidence="5">
    <location>
        <begin position="22"/>
        <end position="485"/>
    </location>
</feature>
<evidence type="ECO:0000256" key="2">
    <source>
        <dbReference type="ARBA" id="ARBA00022801"/>
    </source>
</evidence>
<proteinExistence type="inferred from homology"/>
<dbReference type="Pfam" id="PF00135">
    <property type="entry name" value="COesterase"/>
    <property type="match status" value="1"/>
</dbReference>
<dbReference type="EC" id="3.1.1.-" evidence="3"/>
<dbReference type="InterPro" id="IPR050654">
    <property type="entry name" value="AChE-related_enzymes"/>
</dbReference>
<keyword evidence="3" id="KW-0732">Signal</keyword>
<dbReference type="PANTHER" id="PTHR43918">
    <property type="entry name" value="ACETYLCHOLINESTERASE"/>
    <property type="match status" value="1"/>
</dbReference>
<dbReference type="InterPro" id="IPR019826">
    <property type="entry name" value="Carboxylesterase_B_AS"/>
</dbReference>